<dbReference type="PANTHER" id="PTHR43283:SF3">
    <property type="entry name" value="BETA-LACTAMASE FAMILY PROTEIN (AFU_ORTHOLOGUE AFUA_5G07500)"/>
    <property type="match status" value="1"/>
</dbReference>
<dbReference type="EMBL" id="BJZQ01000005">
    <property type="protein sequence ID" value="GEO89135.1"/>
    <property type="molecule type" value="Genomic_DNA"/>
</dbReference>
<reference evidence="2 3" key="1">
    <citation type="submission" date="2019-07" db="EMBL/GenBank/DDBJ databases">
        <title>Whole genome shotgun sequence of Aeromicrobium flavum NBRC 107625.</title>
        <authorList>
            <person name="Hosoyama A."/>
            <person name="Uohara A."/>
            <person name="Ohji S."/>
            <person name="Ichikawa N."/>
        </authorList>
    </citation>
    <scope>NUCLEOTIDE SEQUENCE [LARGE SCALE GENOMIC DNA]</scope>
    <source>
        <strain evidence="2 3">NBRC 107625</strain>
    </source>
</reference>
<dbReference type="GO" id="GO:0016787">
    <property type="term" value="F:hydrolase activity"/>
    <property type="evidence" value="ECO:0007669"/>
    <property type="project" value="UniProtKB-KW"/>
</dbReference>
<evidence type="ECO:0000313" key="3">
    <source>
        <dbReference type="Proteomes" id="UP000321769"/>
    </source>
</evidence>
<proteinExistence type="predicted"/>
<dbReference type="InterPro" id="IPR012338">
    <property type="entry name" value="Beta-lactam/transpept-like"/>
</dbReference>
<dbReference type="PANTHER" id="PTHR43283">
    <property type="entry name" value="BETA-LACTAMASE-RELATED"/>
    <property type="match status" value="1"/>
</dbReference>
<sequence length="380" mass="41107">MTTADATRAMRDVAARMPVPGAVWAVVSGPRQTVDIGAAGPLGRDTIFRVASITKPVIGVLTLRLVDEGLIALDDPIDRWLPEFGDRRVLRDRGGALDDTVPATRPTTVRDLLQMSSGLGWDVQATPTDPLTTEYERRGLDSSWVPTQVRPDRWAELAGSLPMRHQPGEGWLYQFSFDVLAVLLERVTRRRLDLVLSEKVFAPLDMHDTGYAVPMQDVDRVPSSWFPNRRGEFVEVAPTGDPRLMNVPVFRSGATGLLSTAADLARFARMLLLGGQGPRGPILSAASFAALTTDTMGETARAMAQEFLEPDLGWGLGVGIDLAARYPSSHPGRFGWDGGTGTSLWVDPGSGVGGVLLTRQGFGTPEPPEVLGTFWDSLHA</sequence>
<dbReference type="SUPFAM" id="SSF56601">
    <property type="entry name" value="beta-lactamase/transpeptidase-like"/>
    <property type="match status" value="1"/>
</dbReference>
<dbReference type="RefSeq" id="WP_146826942.1">
    <property type="nucleotide sequence ID" value="NZ_BAAAYQ010000001.1"/>
</dbReference>
<name>A0A512HUM4_9ACTN</name>
<feature type="domain" description="Beta-lactamase-related" evidence="1">
    <location>
        <begin position="13"/>
        <end position="365"/>
    </location>
</feature>
<evidence type="ECO:0000259" key="1">
    <source>
        <dbReference type="Pfam" id="PF00144"/>
    </source>
</evidence>
<gene>
    <name evidence="2" type="ORF">AFL01nite_14620</name>
</gene>
<dbReference type="Pfam" id="PF00144">
    <property type="entry name" value="Beta-lactamase"/>
    <property type="match status" value="1"/>
</dbReference>
<comment type="caution">
    <text evidence="2">The sequence shown here is derived from an EMBL/GenBank/DDBJ whole genome shotgun (WGS) entry which is preliminary data.</text>
</comment>
<protein>
    <submittedName>
        <fullName evidence="2">Serine hydrolase</fullName>
    </submittedName>
</protein>
<dbReference type="InterPro" id="IPR050789">
    <property type="entry name" value="Diverse_Enzym_Activities"/>
</dbReference>
<dbReference type="InterPro" id="IPR001466">
    <property type="entry name" value="Beta-lactam-related"/>
</dbReference>
<organism evidence="2 3">
    <name type="scientific">Aeromicrobium flavum</name>
    <dbReference type="NCBI Taxonomy" id="416568"/>
    <lineage>
        <taxon>Bacteria</taxon>
        <taxon>Bacillati</taxon>
        <taxon>Actinomycetota</taxon>
        <taxon>Actinomycetes</taxon>
        <taxon>Propionibacteriales</taxon>
        <taxon>Nocardioidaceae</taxon>
        <taxon>Aeromicrobium</taxon>
    </lineage>
</organism>
<dbReference type="AlphaFoldDB" id="A0A512HUM4"/>
<keyword evidence="2" id="KW-0378">Hydrolase</keyword>
<dbReference type="Proteomes" id="UP000321769">
    <property type="component" value="Unassembled WGS sequence"/>
</dbReference>
<dbReference type="OrthoDB" id="4281716at2"/>
<dbReference type="Gene3D" id="3.40.710.10">
    <property type="entry name" value="DD-peptidase/beta-lactamase superfamily"/>
    <property type="match status" value="1"/>
</dbReference>
<accession>A0A512HUM4</accession>
<evidence type="ECO:0000313" key="2">
    <source>
        <dbReference type="EMBL" id="GEO89135.1"/>
    </source>
</evidence>
<keyword evidence="3" id="KW-1185">Reference proteome</keyword>